<gene>
    <name evidence="1" type="ORF">BXY41_10499</name>
</gene>
<dbReference type="SUPFAM" id="SSF49464">
    <property type="entry name" value="Carboxypeptidase regulatory domain-like"/>
    <property type="match status" value="1"/>
</dbReference>
<dbReference type="Proteomes" id="UP000237749">
    <property type="component" value="Unassembled WGS sequence"/>
</dbReference>
<reference evidence="1 2" key="1">
    <citation type="submission" date="2018-02" db="EMBL/GenBank/DDBJ databases">
        <title>Genomic Encyclopedia of Archaeal and Bacterial Type Strains, Phase II (KMG-II): from individual species to whole genera.</title>
        <authorList>
            <person name="Goeker M."/>
        </authorList>
    </citation>
    <scope>NUCLEOTIDE SEQUENCE [LARGE SCALE GENOMIC DNA]</scope>
    <source>
        <strain evidence="1 2">DSM 3808</strain>
    </source>
</reference>
<evidence type="ECO:0000313" key="1">
    <source>
        <dbReference type="EMBL" id="PPK81298.1"/>
    </source>
</evidence>
<name>A0A2S6HTY8_9FIRM</name>
<dbReference type="AlphaFoldDB" id="A0A2S6HTY8"/>
<organism evidence="1 2">
    <name type="scientific">Lacrimispora xylanisolvens</name>
    <dbReference type="NCBI Taxonomy" id="384636"/>
    <lineage>
        <taxon>Bacteria</taxon>
        <taxon>Bacillati</taxon>
        <taxon>Bacillota</taxon>
        <taxon>Clostridia</taxon>
        <taxon>Lachnospirales</taxon>
        <taxon>Lachnospiraceae</taxon>
        <taxon>Lacrimispora</taxon>
    </lineage>
</organism>
<comment type="caution">
    <text evidence="1">The sequence shown here is derived from an EMBL/GenBank/DDBJ whole genome shotgun (WGS) entry which is preliminary data.</text>
</comment>
<protein>
    <recommendedName>
        <fullName evidence="3">Carboxypeptidase family protein</fullName>
    </recommendedName>
</protein>
<keyword evidence="2" id="KW-1185">Reference proteome</keyword>
<dbReference type="InterPro" id="IPR008969">
    <property type="entry name" value="CarboxyPept-like_regulatory"/>
</dbReference>
<dbReference type="Gene3D" id="2.60.40.1120">
    <property type="entry name" value="Carboxypeptidase-like, regulatory domain"/>
    <property type="match status" value="1"/>
</dbReference>
<dbReference type="RefSeq" id="WP_104436397.1">
    <property type="nucleotide sequence ID" value="NZ_PTJA01000004.1"/>
</dbReference>
<evidence type="ECO:0000313" key="2">
    <source>
        <dbReference type="Proteomes" id="UP000237749"/>
    </source>
</evidence>
<proteinExistence type="predicted"/>
<evidence type="ECO:0008006" key="3">
    <source>
        <dbReference type="Google" id="ProtNLM"/>
    </source>
</evidence>
<accession>A0A2S6HTY8</accession>
<sequence length="108" mass="12066">MDCHKHSSFTIRGSRLLPCRENHFDFHLGRINFQIIKGTVYCLNQTPSAGAAVQITQVDMVNHTSTVLGYAITDEAGRYVFSLEARPDMKYEISVFAPLITEGKGDIC</sequence>
<dbReference type="EMBL" id="PTJA01000004">
    <property type="protein sequence ID" value="PPK81298.1"/>
    <property type="molecule type" value="Genomic_DNA"/>
</dbReference>